<organism evidence="2 3">
    <name type="scientific">Mauremys mutica</name>
    <name type="common">yellowpond turtle</name>
    <dbReference type="NCBI Taxonomy" id="74926"/>
    <lineage>
        <taxon>Eukaryota</taxon>
        <taxon>Metazoa</taxon>
        <taxon>Chordata</taxon>
        <taxon>Craniata</taxon>
        <taxon>Vertebrata</taxon>
        <taxon>Euteleostomi</taxon>
        <taxon>Archelosauria</taxon>
        <taxon>Testudinata</taxon>
        <taxon>Testudines</taxon>
        <taxon>Cryptodira</taxon>
        <taxon>Durocryptodira</taxon>
        <taxon>Testudinoidea</taxon>
        <taxon>Geoemydidae</taxon>
        <taxon>Geoemydinae</taxon>
        <taxon>Mauremys</taxon>
    </lineage>
</organism>
<dbReference type="Proteomes" id="UP000827986">
    <property type="component" value="Unassembled WGS sequence"/>
</dbReference>
<evidence type="ECO:0000313" key="2">
    <source>
        <dbReference type="EMBL" id="KAH1166548.1"/>
    </source>
</evidence>
<evidence type="ECO:0000256" key="1">
    <source>
        <dbReference type="SAM" id="MobiDB-lite"/>
    </source>
</evidence>
<accession>A0A9D3WTV3</accession>
<sequence>MSNHCYPRAAPHDGAPRRAPTSPLLGTMSPIACASGQWGSDLQGAADGASGCFRFILIKSNQVGFPSQAVFLPTRQGAQTQSAEQPTQAIMRNANSNKSCSSGTQTPKPLRGGEALWKCCPALCSRHPKVSSGPIGVKAGET</sequence>
<evidence type="ECO:0000313" key="3">
    <source>
        <dbReference type="Proteomes" id="UP000827986"/>
    </source>
</evidence>
<feature type="region of interest" description="Disordered" evidence="1">
    <location>
        <begin position="1"/>
        <end position="23"/>
    </location>
</feature>
<dbReference type="EMBL" id="JAHDVG010000487">
    <property type="protein sequence ID" value="KAH1166548.1"/>
    <property type="molecule type" value="Genomic_DNA"/>
</dbReference>
<name>A0A9D3WTV3_9SAUR</name>
<reference evidence="2" key="1">
    <citation type="submission" date="2021-09" db="EMBL/GenBank/DDBJ databases">
        <title>The genome of Mauremys mutica provides insights into the evolution of semi-aquatic lifestyle.</title>
        <authorList>
            <person name="Gong S."/>
            <person name="Gao Y."/>
        </authorList>
    </citation>
    <scope>NUCLEOTIDE SEQUENCE</scope>
    <source>
        <strain evidence="2">MM-2020</strain>
        <tissue evidence="2">Muscle</tissue>
    </source>
</reference>
<protein>
    <submittedName>
        <fullName evidence="2">Uncharacterized protein</fullName>
    </submittedName>
</protein>
<keyword evidence="3" id="KW-1185">Reference proteome</keyword>
<dbReference type="AlphaFoldDB" id="A0A9D3WTV3"/>
<comment type="caution">
    <text evidence="2">The sequence shown here is derived from an EMBL/GenBank/DDBJ whole genome shotgun (WGS) entry which is preliminary data.</text>
</comment>
<gene>
    <name evidence="2" type="ORF">KIL84_015720</name>
</gene>
<proteinExistence type="predicted"/>